<evidence type="ECO:0000256" key="2">
    <source>
        <dbReference type="ARBA" id="ARBA00023125"/>
    </source>
</evidence>
<evidence type="ECO:0000259" key="4">
    <source>
        <dbReference type="PROSITE" id="PS50042"/>
    </source>
</evidence>
<dbReference type="PANTHER" id="PTHR24567:SF26">
    <property type="entry name" value="REGULATORY PROTEIN YEIL"/>
    <property type="match status" value="1"/>
</dbReference>
<dbReference type="InterPro" id="IPR012318">
    <property type="entry name" value="HTH_CRP"/>
</dbReference>
<comment type="caution">
    <text evidence="6">The sequence shown here is derived from an EMBL/GenBank/DDBJ whole genome shotgun (WGS) entry which is preliminary data.</text>
</comment>
<dbReference type="PROSITE" id="PS50042">
    <property type="entry name" value="CNMP_BINDING_3"/>
    <property type="match status" value="1"/>
</dbReference>
<dbReference type="Pfam" id="PF13545">
    <property type="entry name" value="HTH_Crp_2"/>
    <property type="match status" value="1"/>
</dbReference>
<keyword evidence="3" id="KW-0804">Transcription</keyword>
<dbReference type="InterPro" id="IPR050397">
    <property type="entry name" value="Env_Response_Regulators"/>
</dbReference>
<dbReference type="AlphaFoldDB" id="A0A918JMR7"/>
<dbReference type="GO" id="GO:0003677">
    <property type="term" value="F:DNA binding"/>
    <property type="evidence" value="ECO:0007669"/>
    <property type="project" value="UniProtKB-KW"/>
</dbReference>
<dbReference type="SUPFAM" id="SSF51206">
    <property type="entry name" value="cAMP-binding domain-like"/>
    <property type="match status" value="1"/>
</dbReference>
<dbReference type="GO" id="GO:0005829">
    <property type="term" value="C:cytosol"/>
    <property type="evidence" value="ECO:0007669"/>
    <property type="project" value="TreeGrafter"/>
</dbReference>
<dbReference type="InterPro" id="IPR036390">
    <property type="entry name" value="WH_DNA-bd_sf"/>
</dbReference>
<keyword evidence="2" id="KW-0238">DNA-binding</keyword>
<reference evidence="6" key="2">
    <citation type="submission" date="2020-09" db="EMBL/GenBank/DDBJ databases">
        <authorList>
            <person name="Sun Q."/>
            <person name="Kim S."/>
        </authorList>
    </citation>
    <scope>NUCLEOTIDE SEQUENCE</scope>
    <source>
        <strain evidence="6">KCTC 23732</strain>
    </source>
</reference>
<proteinExistence type="predicted"/>
<dbReference type="PANTHER" id="PTHR24567">
    <property type="entry name" value="CRP FAMILY TRANSCRIPTIONAL REGULATORY PROTEIN"/>
    <property type="match status" value="1"/>
</dbReference>
<evidence type="ECO:0000313" key="7">
    <source>
        <dbReference type="Proteomes" id="UP000608345"/>
    </source>
</evidence>
<keyword evidence="7" id="KW-1185">Reference proteome</keyword>
<evidence type="ECO:0000313" key="6">
    <source>
        <dbReference type="EMBL" id="GGW89048.1"/>
    </source>
</evidence>
<dbReference type="GO" id="GO:0003700">
    <property type="term" value="F:DNA-binding transcription factor activity"/>
    <property type="evidence" value="ECO:0007669"/>
    <property type="project" value="TreeGrafter"/>
</dbReference>
<dbReference type="SMART" id="SM00419">
    <property type="entry name" value="HTH_CRP"/>
    <property type="match status" value="1"/>
</dbReference>
<dbReference type="SMART" id="SM00100">
    <property type="entry name" value="cNMP"/>
    <property type="match status" value="1"/>
</dbReference>
<dbReference type="InterPro" id="IPR000595">
    <property type="entry name" value="cNMP-bd_dom"/>
</dbReference>
<gene>
    <name evidence="6" type="ORF">GCM10011450_19100</name>
</gene>
<organism evidence="6 7">
    <name type="scientific">Advenella faeciporci</name>
    <dbReference type="NCBI Taxonomy" id="797535"/>
    <lineage>
        <taxon>Bacteria</taxon>
        <taxon>Pseudomonadati</taxon>
        <taxon>Pseudomonadota</taxon>
        <taxon>Betaproteobacteria</taxon>
        <taxon>Burkholderiales</taxon>
        <taxon>Alcaligenaceae</taxon>
    </lineage>
</organism>
<evidence type="ECO:0000256" key="3">
    <source>
        <dbReference type="ARBA" id="ARBA00023163"/>
    </source>
</evidence>
<dbReference type="InterPro" id="IPR014710">
    <property type="entry name" value="RmlC-like_jellyroll"/>
</dbReference>
<name>A0A918JMR7_9BURK</name>
<dbReference type="EMBL" id="BMYS01000013">
    <property type="protein sequence ID" value="GGW89048.1"/>
    <property type="molecule type" value="Genomic_DNA"/>
</dbReference>
<sequence>MANRKIKIQDFLSNVPLFSELEPAELDAIALGTTEMQVRRGEIVFQRGEPCLGLHVLIYGQIKLSVVSSPGNEKVVKIIRAGDSFGEALMFMGKNYIVTAQALEDCLVLHVSRNVINAELAKSQNLTFNMLKGLSQRLYGLMEDVESYSLRSGAQRVIGYLLKHDHCENGETITLSTSKAIIASRLNITPEHFSRILLDLSTHGLIKVKGKEITILDMQGLIDF</sequence>
<dbReference type="PROSITE" id="PS51063">
    <property type="entry name" value="HTH_CRP_2"/>
    <property type="match status" value="1"/>
</dbReference>
<reference evidence="6" key="1">
    <citation type="journal article" date="2014" name="Int. J. Syst. Evol. Microbiol.">
        <title>Complete genome sequence of Corynebacterium casei LMG S-19264T (=DSM 44701T), isolated from a smear-ripened cheese.</title>
        <authorList>
            <consortium name="US DOE Joint Genome Institute (JGI-PGF)"/>
            <person name="Walter F."/>
            <person name="Albersmeier A."/>
            <person name="Kalinowski J."/>
            <person name="Ruckert C."/>
        </authorList>
    </citation>
    <scope>NUCLEOTIDE SEQUENCE</scope>
    <source>
        <strain evidence="6">KCTC 23732</strain>
    </source>
</reference>
<dbReference type="Gene3D" id="2.60.120.10">
    <property type="entry name" value="Jelly Rolls"/>
    <property type="match status" value="1"/>
</dbReference>
<dbReference type="InterPro" id="IPR036388">
    <property type="entry name" value="WH-like_DNA-bd_sf"/>
</dbReference>
<dbReference type="Pfam" id="PF00027">
    <property type="entry name" value="cNMP_binding"/>
    <property type="match status" value="1"/>
</dbReference>
<dbReference type="Gene3D" id="1.10.10.10">
    <property type="entry name" value="Winged helix-like DNA-binding domain superfamily/Winged helix DNA-binding domain"/>
    <property type="match status" value="1"/>
</dbReference>
<accession>A0A918JMR7</accession>
<evidence type="ECO:0000256" key="1">
    <source>
        <dbReference type="ARBA" id="ARBA00023015"/>
    </source>
</evidence>
<feature type="domain" description="HTH crp-type" evidence="5">
    <location>
        <begin position="151"/>
        <end position="219"/>
    </location>
</feature>
<dbReference type="CDD" id="cd00038">
    <property type="entry name" value="CAP_ED"/>
    <property type="match status" value="1"/>
</dbReference>
<keyword evidence="1" id="KW-0805">Transcription regulation</keyword>
<protein>
    <submittedName>
        <fullName evidence="6">Regulatory protein</fullName>
    </submittedName>
</protein>
<dbReference type="InterPro" id="IPR018490">
    <property type="entry name" value="cNMP-bd_dom_sf"/>
</dbReference>
<dbReference type="RefSeq" id="WP_169293052.1">
    <property type="nucleotide sequence ID" value="NZ_BAABFY010000017.1"/>
</dbReference>
<evidence type="ECO:0000259" key="5">
    <source>
        <dbReference type="PROSITE" id="PS51063"/>
    </source>
</evidence>
<dbReference type="Proteomes" id="UP000608345">
    <property type="component" value="Unassembled WGS sequence"/>
</dbReference>
<dbReference type="SUPFAM" id="SSF46785">
    <property type="entry name" value="Winged helix' DNA-binding domain"/>
    <property type="match status" value="1"/>
</dbReference>
<feature type="domain" description="Cyclic nucleotide-binding" evidence="4">
    <location>
        <begin position="17"/>
        <end position="137"/>
    </location>
</feature>